<dbReference type="EMBL" id="FNYA01000010">
    <property type="protein sequence ID" value="SEJ33956.1"/>
    <property type="molecule type" value="Genomic_DNA"/>
</dbReference>
<feature type="modified residue" description="4-aspartylphosphate" evidence="1">
    <location>
        <position position="57"/>
    </location>
</feature>
<dbReference type="CDD" id="cd17534">
    <property type="entry name" value="REC_DC-like"/>
    <property type="match status" value="1"/>
</dbReference>
<dbReference type="SMART" id="SM00448">
    <property type="entry name" value="REC"/>
    <property type="match status" value="1"/>
</dbReference>
<dbReference type="Pfam" id="PF04397">
    <property type="entry name" value="LytTR"/>
    <property type="match status" value="1"/>
</dbReference>
<keyword evidence="5" id="KW-1185">Reference proteome</keyword>
<dbReference type="RefSeq" id="WP_091315791.1">
    <property type="nucleotide sequence ID" value="NZ_CBCSJU010000010.1"/>
</dbReference>
<dbReference type="PANTHER" id="PTHR37299:SF1">
    <property type="entry name" value="STAGE 0 SPORULATION PROTEIN A HOMOLOG"/>
    <property type="match status" value="1"/>
</dbReference>
<dbReference type="AlphaFoldDB" id="A0A1H6Y0I7"/>
<dbReference type="SMART" id="SM00850">
    <property type="entry name" value="LytTR"/>
    <property type="match status" value="1"/>
</dbReference>
<organism evidence="4 5">
    <name type="scientific">Flavobacterium terrigena</name>
    <dbReference type="NCBI Taxonomy" id="402734"/>
    <lineage>
        <taxon>Bacteria</taxon>
        <taxon>Pseudomonadati</taxon>
        <taxon>Bacteroidota</taxon>
        <taxon>Flavobacteriia</taxon>
        <taxon>Flavobacteriales</taxon>
        <taxon>Flavobacteriaceae</taxon>
        <taxon>Flavobacterium</taxon>
    </lineage>
</organism>
<dbReference type="Proteomes" id="UP000199702">
    <property type="component" value="Unassembled WGS sequence"/>
</dbReference>
<dbReference type="Gene3D" id="3.40.50.2300">
    <property type="match status" value="1"/>
</dbReference>
<evidence type="ECO:0000313" key="5">
    <source>
        <dbReference type="Proteomes" id="UP000199702"/>
    </source>
</evidence>
<dbReference type="InterPro" id="IPR011006">
    <property type="entry name" value="CheY-like_superfamily"/>
</dbReference>
<evidence type="ECO:0000259" key="3">
    <source>
        <dbReference type="PROSITE" id="PS50930"/>
    </source>
</evidence>
<dbReference type="PROSITE" id="PS50930">
    <property type="entry name" value="HTH_LYTTR"/>
    <property type="match status" value="1"/>
</dbReference>
<keyword evidence="1" id="KW-0597">Phosphoprotein</keyword>
<reference evidence="5" key="1">
    <citation type="submission" date="2016-10" db="EMBL/GenBank/DDBJ databases">
        <authorList>
            <person name="Varghese N."/>
            <person name="Submissions S."/>
        </authorList>
    </citation>
    <scope>NUCLEOTIDE SEQUENCE [LARGE SCALE GENOMIC DNA]</scope>
    <source>
        <strain evidence="5">DSM 17934</strain>
    </source>
</reference>
<dbReference type="SUPFAM" id="SSF52172">
    <property type="entry name" value="CheY-like"/>
    <property type="match status" value="1"/>
</dbReference>
<gene>
    <name evidence="4" type="ORF">SAMN05660918_0073</name>
</gene>
<proteinExistence type="predicted"/>
<dbReference type="PANTHER" id="PTHR37299">
    <property type="entry name" value="TRANSCRIPTIONAL REGULATOR-RELATED"/>
    <property type="match status" value="1"/>
</dbReference>
<evidence type="ECO:0000313" key="4">
    <source>
        <dbReference type="EMBL" id="SEJ33956.1"/>
    </source>
</evidence>
<sequence>MTQNPLKILVVEDEYITQKTICNYLTEIGYEVVATAMNANNAIEILNTKDIDFAILDINIKGEKNGIWLGNYIFENFNIPHLYLTAYSDTETIKNALQTKPLGYLVKPFQKHDLFTSIEIAILNFTKNQTSKEKHILVKHNEVYTKINFDSILFIESDKNYLILNCEEETYRYRSTITDFENLMPSYFIKTHKGFIINCQKVREFSTSLILINDFKIPISKTFKELVFNKLQEQL</sequence>
<dbReference type="Pfam" id="PF00072">
    <property type="entry name" value="Response_reg"/>
    <property type="match status" value="1"/>
</dbReference>
<name>A0A1H6Y0I7_9FLAO</name>
<dbReference type="Gene3D" id="2.40.50.1020">
    <property type="entry name" value="LytTr DNA-binding domain"/>
    <property type="match status" value="1"/>
</dbReference>
<dbReference type="InterPro" id="IPR046947">
    <property type="entry name" value="LytR-like"/>
</dbReference>
<protein>
    <submittedName>
        <fullName evidence="4">Two component transcriptional regulator, LytTR family</fullName>
    </submittedName>
</protein>
<dbReference type="GO" id="GO:0000156">
    <property type="term" value="F:phosphorelay response regulator activity"/>
    <property type="evidence" value="ECO:0007669"/>
    <property type="project" value="InterPro"/>
</dbReference>
<accession>A0A1H6Y0I7</accession>
<feature type="domain" description="Response regulatory" evidence="2">
    <location>
        <begin position="7"/>
        <end position="122"/>
    </location>
</feature>
<dbReference type="OrthoDB" id="2962330at2"/>
<evidence type="ECO:0000256" key="1">
    <source>
        <dbReference type="PROSITE-ProRule" id="PRU00169"/>
    </source>
</evidence>
<dbReference type="PROSITE" id="PS50110">
    <property type="entry name" value="RESPONSE_REGULATORY"/>
    <property type="match status" value="1"/>
</dbReference>
<feature type="domain" description="HTH LytTR-type" evidence="3">
    <location>
        <begin position="136"/>
        <end position="235"/>
    </location>
</feature>
<dbReference type="InterPro" id="IPR007492">
    <property type="entry name" value="LytTR_DNA-bd_dom"/>
</dbReference>
<dbReference type="STRING" id="402734.SAMN05660918_0073"/>
<dbReference type="InterPro" id="IPR001789">
    <property type="entry name" value="Sig_transdc_resp-reg_receiver"/>
</dbReference>
<dbReference type="GO" id="GO:0003677">
    <property type="term" value="F:DNA binding"/>
    <property type="evidence" value="ECO:0007669"/>
    <property type="project" value="InterPro"/>
</dbReference>
<evidence type="ECO:0000259" key="2">
    <source>
        <dbReference type="PROSITE" id="PS50110"/>
    </source>
</evidence>